<proteinExistence type="predicted"/>
<dbReference type="Proteomes" id="UP001590951">
    <property type="component" value="Unassembled WGS sequence"/>
</dbReference>
<dbReference type="EMBL" id="JBHFEH010000017">
    <property type="protein sequence ID" value="KAL2054011.1"/>
    <property type="molecule type" value="Genomic_DNA"/>
</dbReference>
<evidence type="ECO:0000313" key="1">
    <source>
        <dbReference type="EMBL" id="KAL2054011.1"/>
    </source>
</evidence>
<name>A0ABR4B820_9LECA</name>
<reference evidence="1 2" key="1">
    <citation type="submission" date="2024-09" db="EMBL/GenBank/DDBJ databases">
        <title>Rethinking Asexuality: The Enigmatic Case of Functional Sexual Genes in Lepraria (Stereocaulaceae).</title>
        <authorList>
            <person name="Doellman M."/>
            <person name="Sun Y."/>
            <person name="Barcenas-Pena A."/>
            <person name="Lumbsch H.T."/>
            <person name="Grewe F."/>
        </authorList>
    </citation>
    <scope>NUCLEOTIDE SEQUENCE [LARGE SCALE GENOMIC DNA]</scope>
    <source>
        <strain evidence="1 2">Grewe 0041</strain>
    </source>
</reference>
<gene>
    <name evidence="1" type="ORF">ABVK25_005550</name>
</gene>
<organism evidence="1 2">
    <name type="scientific">Lepraria finkii</name>
    <dbReference type="NCBI Taxonomy" id="1340010"/>
    <lineage>
        <taxon>Eukaryota</taxon>
        <taxon>Fungi</taxon>
        <taxon>Dikarya</taxon>
        <taxon>Ascomycota</taxon>
        <taxon>Pezizomycotina</taxon>
        <taxon>Lecanoromycetes</taxon>
        <taxon>OSLEUM clade</taxon>
        <taxon>Lecanoromycetidae</taxon>
        <taxon>Lecanorales</taxon>
        <taxon>Lecanorineae</taxon>
        <taxon>Stereocaulaceae</taxon>
        <taxon>Lepraria</taxon>
    </lineage>
</organism>
<keyword evidence="2" id="KW-1185">Reference proteome</keyword>
<accession>A0ABR4B820</accession>
<sequence>MSPVDDGLQGLVKVDLVPRFLVQAHSIVDTCTDLIKGIDLDAVKLKLKTGIDDFADDGHGIHVVGA</sequence>
<protein>
    <submittedName>
        <fullName evidence="1">Uncharacterized protein</fullName>
    </submittedName>
</protein>
<comment type="caution">
    <text evidence="1">The sequence shown here is derived from an EMBL/GenBank/DDBJ whole genome shotgun (WGS) entry which is preliminary data.</text>
</comment>
<evidence type="ECO:0000313" key="2">
    <source>
        <dbReference type="Proteomes" id="UP001590951"/>
    </source>
</evidence>